<dbReference type="InterPro" id="IPR005101">
    <property type="entry name" value="Cryptochr/Photolyase_FAD-bd"/>
</dbReference>
<dbReference type="Gene3D" id="1.10.579.10">
    <property type="entry name" value="DNA Cyclobutane Dipyrimidine Photolyase, subunit A, domain 3"/>
    <property type="match status" value="1"/>
</dbReference>
<name>A0A9J6G5M4_HAELO</name>
<dbReference type="GO" id="GO:0005737">
    <property type="term" value="C:cytoplasm"/>
    <property type="evidence" value="ECO:0007669"/>
    <property type="project" value="TreeGrafter"/>
</dbReference>
<dbReference type="GO" id="GO:0045892">
    <property type="term" value="P:negative regulation of DNA-templated transcription"/>
    <property type="evidence" value="ECO:0007669"/>
    <property type="project" value="TreeGrafter"/>
</dbReference>
<reference evidence="6 7" key="1">
    <citation type="journal article" date="2020" name="Cell">
        <title>Large-Scale Comparative Analyses of Tick Genomes Elucidate Their Genetic Diversity and Vector Capacities.</title>
        <authorList>
            <consortium name="Tick Genome and Microbiome Consortium (TIGMIC)"/>
            <person name="Jia N."/>
            <person name="Wang J."/>
            <person name="Shi W."/>
            <person name="Du L."/>
            <person name="Sun Y."/>
            <person name="Zhan W."/>
            <person name="Jiang J.F."/>
            <person name="Wang Q."/>
            <person name="Zhang B."/>
            <person name="Ji P."/>
            <person name="Bell-Sakyi L."/>
            <person name="Cui X.M."/>
            <person name="Yuan T.T."/>
            <person name="Jiang B.G."/>
            <person name="Yang W.F."/>
            <person name="Lam T.T."/>
            <person name="Chang Q.C."/>
            <person name="Ding S.J."/>
            <person name="Wang X.J."/>
            <person name="Zhu J.G."/>
            <person name="Ruan X.D."/>
            <person name="Zhao L."/>
            <person name="Wei J.T."/>
            <person name="Ye R.Z."/>
            <person name="Que T.C."/>
            <person name="Du C.H."/>
            <person name="Zhou Y.H."/>
            <person name="Cheng J.X."/>
            <person name="Dai P.F."/>
            <person name="Guo W.B."/>
            <person name="Han X.H."/>
            <person name="Huang E.J."/>
            <person name="Li L.F."/>
            <person name="Wei W."/>
            <person name="Gao Y.C."/>
            <person name="Liu J.Z."/>
            <person name="Shao H.Z."/>
            <person name="Wang X."/>
            <person name="Wang C.C."/>
            <person name="Yang T.C."/>
            <person name="Huo Q.B."/>
            <person name="Li W."/>
            <person name="Chen H.Y."/>
            <person name="Chen S.E."/>
            <person name="Zhou L.G."/>
            <person name="Ni X.B."/>
            <person name="Tian J.H."/>
            <person name="Sheng Y."/>
            <person name="Liu T."/>
            <person name="Pan Y.S."/>
            <person name="Xia L.Y."/>
            <person name="Li J."/>
            <person name="Zhao F."/>
            <person name="Cao W.C."/>
        </authorList>
    </citation>
    <scope>NUCLEOTIDE SEQUENCE [LARGE SCALE GENOMIC DNA]</scope>
    <source>
        <strain evidence="6">HaeL-2018</strain>
    </source>
</reference>
<comment type="cofactor">
    <cofactor evidence="1">
        <name>FAD</name>
        <dbReference type="ChEBI" id="CHEBI:57692"/>
    </cofactor>
</comment>
<gene>
    <name evidence="6" type="ORF">HPB48_001862</name>
</gene>
<evidence type="ECO:0000256" key="2">
    <source>
        <dbReference type="ARBA" id="ARBA00005862"/>
    </source>
</evidence>
<dbReference type="GO" id="GO:0043153">
    <property type="term" value="P:entrainment of circadian clock by photoperiod"/>
    <property type="evidence" value="ECO:0007669"/>
    <property type="project" value="TreeGrafter"/>
</dbReference>
<comment type="caution">
    <text evidence="6">The sequence shown here is derived from an EMBL/GenBank/DDBJ whole genome shotgun (WGS) entry which is preliminary data.</text>
</comment>
<dbReference type="GO" id="GO:0071949">
    <property type="term" value="F:FAD binding"/>
    <property type="evidence" value="ECO:0007669"/>
    <property type="project" value="TreeGrafter"/>
</dbReference>
<comment type="similarity">
    <text evidence="2">Belongs to the DNA photolyase class-1 family.</text>
</comment>
<accession>A0A9J6G5M4</accession>
<evidence type="ECO:0000256" key="4">
    <source>
        <dbReference type="ARBA" id="ARBA00022827"/>
    </source>
</evidence>
<evidence type="ECO:0000256" key="1">
    <source>
        <dbReference type="ARBA" id="ARBA00001974"/>
    </source>
</evidence>
<evidence type="ECO:0000256" key="3">
    <source>
        <dbReference type="ARBA" id="ARBA00022630"/>
    </source>
</evidence>
<dbReference type="SUPFAM" id="SSF48173">
    <property type="entry name" value="Cryptochrome/photolyase FAD-binding domain"/>
    <property type="match status" value="1"/>
</dbReference>
<dbReference type="Proteomes" id="UP000821853">
    <property type="component" value="Chromosome 3"/>
</dbReference>
<dbReference type="GO" id="GO:0003677">
    <property type="term" value="F:DNA binding"/>
    <property type="evidence" value="ECO:0007669"/>
    <property type="project" value="TreeGrafter"/>
</dbReference>
<keyword evidence="7" id="KW-1185">Reference proteome</keyword>
<dbReference type="GO" id="GO:0032922">
    <property type="term" value="P:circadian regulation of gene expression"/>
    <property type="evidence" value="ECO:0007669"/>
    <property type="project" value="TreeGrafter"/>
</dbReference>
<evidence type="ECO:0000259" key="5">
    <source>
        <dbReference type="Pfam" id="PF03441"/>
    </source>
</evidence>
<sequence>MLKHFPSKYIHEPWTAPESVQVAARCVVGRDYPLPMVNHQDASHVNLQRIRQVYQQLTQCAKAPGLFPSLPSVSPADRSNQNFIDDLKHRAKNSMQLSLLQASQRSLLPQKHQHLRNARALLHEPKTQRGLSYASSQ</sequence>
<keyword evidence="4" id="KW-0274">FAD</keyword>
<protein>
    <recommendedName>
        <fullName evidence="5">Cryptochrome/DNA photolyase FAD-binding domain-containing protein</fullName>
    </recommendedName>
</protein>
<dbReference type="PANTHER" id="PTHR11455">
    <property type="entry name" value="CRYPTOCHROME"/>
    <property type="match status" value="1"/>
</dbReference>
<keyword evidence="3" id="KW-0285">Flavoprotein</keyword>
<dbReference type="PANTHER" id="PTHR11455:SF30">
    <property type="entry name" value="CRYPTOCHROME-1"/>
    <property type="match status" value="1"/>
</dbReference>
<evidence type="ECO:0000313" key="6">
    <source>
        <dbReference type="EMBL" id="KAH9369985.1"/>
    </source>
</evidence>
<dbReference type="InterPro" id="IPR036134">
    <property type="entry name" value="Crypto/Photolyase_FAD-like_sf"/>
</dbReference>
<dbReference type="InterPro" id="IPR002081">
    <property type="entry name" value="Cryptochrome/DNA_photolyase_1"/>
</dbReference>
<dbReference type="AlphaFoldDB" id="A0A9J6G5M4"/>
<proteinExistence type="inferred from homology"/>
<dbReference type="GO" id="GO:0005634">
    <property type="term" value="C:nucleus"/>
    <property type="evidence" value="ECO:0007669"/>
    <property type="project" value="TreeGrafter"/>
</dbReference>
<dbReference type="Pfam" id="PF03441">
    <property type="entry name" value="FAD_binding_7"/>
    <property type="match status" value="1"/>
</dbReference>
<dbReference type="EMBL" id="JABSTR010000005">
    <property type="protein sequence ID" value="KAH9369985.1"/>
    <property type="molecule type" value="Genomic_DNA"/>
</dbReference>
<dbReference type="OrthoDB" id="435881at2759"/>
<evidence type="ECO:0000313" key="7">
    <source>
        <dbReference type="Proteomes" id="UP000821853"/>
    </source>
</evidence>
<dbReference type="VEuPathDB" id="VectorBase:HLOH_060949"/>
<organism evidence="6 7">
    <name type="scientific">Haemaphysalis longicornis</name>
    <name type="common">Bush tick</name>
    <dbReference type="NCBI Taxonomy" id="44386"/>
    <lineage>
        <taxon>Eukaryota</taxon>
        <taxon>Metazoa</taxon>
        <taxon>Ecdysozoa</taxon>
        <taxon>Arthropoda</taxon>
        <taxon>Chelicerata</taxon>
        <taxon>Arachnida</taxon>
        <taxon>Acari</taxon>
        <taxon>Parasitiformes</taxon>
        <taxon>Ixodida</taxon>
        <taxon>Ixodoidea</taxon>
        <taxon>Ixodidae</taxon>
        <taxon>Haemaphysalinae</taxon>
        <taxon>Haemaphysalis</taxon>
    </lineage>
</organism>
<feature type="domain" description="Cryptochrome/DNA photolyase FAD-binding" evidence="5">
    <location>
        <begin position="2"/>
        <end position="51"/>
    </location>
</feature>